<evidence type="ECO:0000313" key="3">
    <source>
        <dbReference type="Proteomes" id="UP000321175"/>
    </source>
</evidence>
<gene>
    <name evidence="2" type="ORF">EMU01_26070</name>
</gene>
<feature type="transmembrane region" description="Helical" evidence="1">
    <location>
        <begin position="20"/>
        <end position="37"/>
    </location>
</feature>
<protein>
    <recommendedName>
        <fullName evidence="4">RDD domain-containing protein</fullName>
    </recommendedName>
</protein>
<keyword evidence="3" id="KW-1185">Reference proteome</keyword>
<keyword evidence="1" id="KW-0812">Transmembrane</keyword>
<keyword evidence="1" id="KW-0472">Membrane</keyword>
<dbReference type="RefSeq" id="WP_071867368.1">
    <property type="nucleotide sequence ID" value="NZ_BJWA01000025.1"/>
</dbReference>
<proteinExistence type="predicted"/>
<sequence length="106" mass="12647">MNKYLRMKNPPRFNGEWKFYAVFILDALTLIGFFLLAKGLNNLFHLSMVFAILDYILWLLIGGIMVRRPYNNPGQRQFFMIVESLFFVDKNHYHSIDPNRNYHGRS</sequence>
<feature type="transmembrane region" description="Helical" evidence="1">
    <location>
        <begin position="43"/>
        <end position="66"/>
    </location>
</feature>
<dbReference type="EMBL" id="BJWA01000025">
    <property type="protein sequence ID" value="GEL81463.1"/>
    <property type="molecule type" value="Genomic_DNA"/>
</dbReference>
<organism evidence="2 3">
    <name type="scientific">Enterococcus mundtii</name>
    <dbReference type="NCBI Taxonomy" id="53346"/>
    <lineage>
        <taxon>Bacteria</taxon>
        <taxon>Bacillati</taxon>
        <taxon>Bacillota</taxon>
        <taxon>Bacilli</taxon>
        <taxon>Lactobacillales</taxon>
        <taxon>Enterococcaceae</taxon>
        <taxon>Enterococcus</taxon>
    </lineage>
</organism>
<keyword evidence="1" id="KW-1133">Transmembrane helix</keyword>
<evidence type="ECO:0000256" key="1">
    <source>
        <dbReference type="SAM" id="Phobius"/>
    </source>
</evidence>
<comment type="caution">
    <text evidence="2">The sequence shown here is derived from an EMBL/GenBank/DDBJ whole genome shotgun (WGS) entry which is preliminary data.</text>
</comment>
<name>A0ABQ0VJB4_ENTMU</name>
<reference evidence="2 3" key="1">
    <citation type="submission" date="2019-07" db="EMBL/GenBank/DDBJ databases">
        <title>Whole genome shotgun sequence of Enterococcus mundtii NBRC 100490.</title>
        <authorList>
            <person name="Hosoyama A."/>
            <person name="Uohara A."/>
            <person name="Ohji S."/>
            <person name="Ichikawa N."/>
        </authorList>
    </citation>
    <scope>NUCLEOTIDE SEQUENCE [LARGE SCALE GENOMIC DNA]</scope>
    <source>
        <strain evidence="2 3">NBRC 100490</strain>
    </source>
</reference>
<accession>A0ABQ0VJB4</accession>
<evidence type="ECO:0008006" key="4">
    <source>
        <dbReference type="Google" id="ProtNLM"/>
    </source>
</evidence>
<dbReference type="Proteomes" id="UP000321175">
    <property type="component" value="Unassembled WGS sequence"/>
</dbReference>
<dbReference type="GeneID" id="61001203"/>
<evidence type="ECO:0000313" key="2">
    <source>
        <dbReference type="EMBL" id="GEL81463.1"/>
    </source>
</evidence>